<protein>
    <submittedName>
        <fullName evidence="1">Uncharacterized protein</fullName>
    </submittedName>
</protein>
<dbReference type="Proteomes" id="UP000746690">
    <property type="component" value="Unassembled WGS sequence"/>
</dbReference>
<accession>A0ABX1RW91</accession>
<dbReference type="EMBL" id="JABBHF010000005">
    <property type="protein sequence ID" value="NMH87824.1"/>
    <property type="molecule type" value="Genomic_DNA"/>
</dbReference>
<keyword evidence="2" id="KW-1185">Reference proteome</keyword>
<comment type="caution">
    <text evidence="1">The sequence shown here is derived from an EMBL/GenBank/DDBJ whole genome shotgun (WGS) entry which is preliminary data.</text>
</comment>
<evidence type="ECO:0000313" key="2">
    <source>
        <dbReference type="Proteomes" id="UP000746690"/>
    </source>
</evidence>
<name>A0ABX1RW91_9FLAO</name>
<proteinExistence type="predicted"/>
<gene>
    <name evidence="1" type="ORF">HHX25_09930</name>
</gene>
<sequence>MGGKPFPKSIGINEGRIEGLKSPVHFDDYILIRDIKNIECPKGYNHRLFGNQYYIGFRIGYELGQKLRSSLKNDTNSQMPLGKKIECLSFLLEIQKSTCKENQTQPYINNIKYWNESLIPVPIAKDIQALLSENKIQRAIDKLLLYYKKNFYLKSLKEFYLFDQRLKNLRKEKKTNKKYDIAKELQKLKVELQNWVSIFKK</sequence>
<reference evidence="1 2" key="1">
    <citation type="submission" date="2020-04" db="EMBL/GenBank/DDBJ databases">
        <title>A Flavivirga sp. nov.</title>
        <authorList>
            <person name="Sun X."/>
        </authorList>
    </citation>
    <scope>NUCLEOTIDE SEQUENCE [LARGE SCALE GENOMIC DNA]</scope>
    <source>
        <strain evidence="1 2">Y03</strain>
    </source>
</reference>
<evidence type="ECO:0000313" key="1">
    <source>
        <dbReference type="EMBL" id="NMH87824.1"/>
    </source>
</evidence>
<organism evidence="1 2">
    <name type="scientific">Flavivirga algicola</name>
    <dbReference type="NCBI Taxonomy" id="2729136"/>
    <lineage>
        <taxon>Bacteria</taxon>
        <taxon>Pseudomonadati</taxon>
        <taxon>Bacteroidota</taxon>
        <taxon>Flavobacteriia</taxon>
        <taxon>Flavobacteriales</taxon>
        <taxon>Flavobacteriaceae</taxon>
        <taxon>Flavivirga</taxon>
    </lineage>
</organism>
<dbReference type="RefSeq" id="WP_169672676.1">
    <property type="nucleotide sequence ID" value="NZ_JABBHF010000005.1"/>
</dbReference>